<dbReference type="InterPro" id="IPR013088">
    <property type="entry name" value="Znf_NHR/GATA"/>
</dbReference>
<dbReference type="GO" id="GO:0005634">
    <property type="term" value="C:nucleus"/>
    <property type="evidence" value="ECO:0007669"/>
    <property type="project" value="UniProtKB-SubCell"/>
</dbReference>
<dbReference type="SMART" id="SM00401">
    <property type="entry name" value="ZnF_GATA"/>
    <property type="match status" value="1"/>
</dbReference>
<keyword evidence="15" id="KW-1185">Reference proteome</keyword>
<evidence type="ECO:0000313" key="15">
    <source>
        <dbReference type="Proteomes" id="UP001152484"/>
    </source>
</evidence>
<keyword evidence="5" id="KW-0862">Zinc</keyword>
<accession>A0A9P1E290</accession>
<dbReference type="Proteomes" id="UP001152484">
    <property type="component" value="Unassembled WGS sequence"/>
</dbReference>
<comment type="function">
    <text evidence="11">Transcriptional activator that specifically binds 5'-GATA-3' or 5'-GAT-3' motifs within gene promoters. May be involved in the regulation of some light-responsive genes.</text>
</comment>
<dbReference type="PANTHER" id="PTHR45658:SF134">
    <property type="entry name" value="GATA TYPE ZINC FINGER TRANSCRIPTION FACTOR FAMILY PROTEIN"/>
    <property type="match status" value="1"/>
</dbReference>
<name>A0A9P1E290_CUSEU</name>
<comment type="subcellular location">
    <subcellularLocation>
        <location evidence="1">Nucleus</location>
    </subcellularLocation>
</comment>
<dbReference type="Gene3D" id="3.30.50.10">
    <property type="entry name" value="Erythroid Transcription Factor GATA-1, subunit A"/>
    <property type="match status" value="1"/>
</dbReference>
<dbReference type="GO" id="GO:0006355">
    <property type="term" value="P:regulation of DNA-templated transcription"/>
    <property type="evidence" value="ECO:0007669"/>
    <property type="project" value="InterPro"/>
</dbReference>
<gene>
    <name evidence="14" type="ORF">CEURO_LOCUS4574</name>
</gene>
<dbReference type="PROSITE" id="PS00344">
    <property type="entry name" value="GATA_ZN_FINGER_1"/>
    <property type="match status" value="1"/>
</dbReference>
<keyword evidence="7" id="KW-0238">DNA-binding</keyword>
<dbReference type="InterPro" id="IPR051140">
    <property type="entry name" value="GATA_TF"/>
</dbReference>
<evidence type="ECO:0000256" key="10">
    <source>
        <dbReference type="ARBA" id="ARBA00023242"/>
    </source>
</evidence>
<evidence type="ECO:0000256" key="6">
    <source>
        <dbReference type="ARBA" id="ARBA00023015"/>
    </source>
</evidence>
<evidence type="ECO:0000256" key="11">
    <source>
        <dbReference type="ARBA" id="ARBA00055020"/>
    </source>
</evidence>
<keyword evidence="3" id="KW-0479">Metal-binding</keyword>
<evidence type="ECO:0000313" key="14">
    <source>
        <dbReference type="EMBL" id="CAH9072915.1"/>
    </source>
</evidence>
<dbReference type="GO" id="GO:0008270">
    <property type="term" value="F:zinc ion binding"/>
    <property type="evidence" value="ECO:0007669"/>
    <property type="project" value="UniProtKB-KW"/>
</dbReference>
<keyword evidence="6" id="KW-0805">Transcription regulation</keyword>
<dbReference type="Pfam" id="PF00320">
    <property type="entry name" value="GATA"/>
    <property type="match status" value="1"/>
</dbReference>
<protein>
    <recommendedName>
        <fullName evidence="13">GATA-type domain-containing protein</fullName>
    </recommendedName>
</protein>
<evidence type="ECO:0000256" key="7">
    <source>
        <dbReference type="ARBA" id="ARBA00023125"/>
    </source>
</evidence>
<dbReference type="SUPFAM" id="SSF57716">
    <property type="entry name" value="Glucocorticoid receptor-like (DNA-binding domain)"/>
    <property type="match status" value="1"/>
</dbReference>
<dbReference type="AlphaFoldDB" id="A0A9P1E290"/>
<evidence type="ECO:0000256" key="5">
    <source>
        <dbReference type="ARBA" id="ARBA00022833"/>
    </source>
</evidence>
<keyword evidence="10" id="KW-0539">Nucleus</keyword>
<evidence type="ECO:0000256" key="4">
    <source>
        <dbReference type="ARBA" id="ARBA00022771"/>
    </source>
</evidence>
<reference evidence="14" key="1">
    <citation type="submission" date="2022-07" db="EMBL/GenBank/DDBJ databases">
        <authorList>
            <person name="Macas J."/>
            <person name="Novak P."/>
            <person name="Neumann P."/>
        </authorList>
    </citation>
    <scope>NUCLEOTIDE SEQUENCE</scope>
</reference>
<evidence type="ECO:0000256" key="9">
    <source>
        <dbReference type="ARBA" id="ARBA00023163"/>
    </source>
</evidence>
<organism evidence="14 15">
    <name type="scientific">Cuscuta europaea</name>
    <name type="common">European dodder</name>
    <dbReference type="NCBI Taxonomy" id="41803"/>
    <lineage>
        <taxon>Eukaryota</taxon>
        <taxon>Viridiplantae</taxon>
        <taxon>Streptophyta</taxon>
        <taxon>Embryophyta</taxon>
        <taxon>Tracheophyta</taxon>
        <taxon>Spermatophyta</taxon>
        <taxon>Magnoliopsida</taxon>
        <taxon>eudicotyledons</taxon>
        <taxon>Gunneridae</taxon>
        <taxon>Pentapetalae</taxon>
        <taxon>asterids</taxon>
        <taxon>lamiids</taxon>
        <taxon>Solanales</taxon>
        <taxon>Convolvulaceae</taxon>
        <taxon>Cuscuteae</taxon>
        <taxon>Cuscuta</taxon>
        <taxon>Cuscuta subgen. Cuscuta</taxon>
    </lineage>
</organism>
<evidence type="ECO:0000256" key="3">
    <source>
        <dbReference type="ARBA" id="ARBA00022723"/>
    </source>
</evidence>
<dbReference type="InterPro" id="IPR000679">
    <property type="entry name" value="Znf_GATA"/>
</dbReference>
<dbReference type="GO" id="GO:0043565">
    <property type="term" value="F:sequence-specific DNA binding"/>
    <property type="evidence" value="ECO:0007669"/>
    <property type="project" value="InterPro"/>
</dbReference>
<dbReference type="OrthoDB" id="1274606at2759"/>
<evidence type="ECO:0000259" key="13">
    <source>
        <dbReference type="PROSITE" id="PS50114"/>
    </source>
</evidence>
<feature type="domain" description="GATA-type" evidence="13">
    <location>
        <begin position="207"/>
        <end position="243"/>
    </location>
</feature>
<sequence length="288" mass="32056">MFGLSENEKMNTPGANYWKGNANGASGHDSFYDLLSILDFPMESLEGEGSNDGGDTVPSEDAYFNLYPFPQAYFQNGSLDGVFKKAYKEESTSQENQVLNLVEDPSGGAPAPLTETSSEETMLISPDSSILFPDFMVPVRKRSKRSRSPNVNRWKLIAPIFCTSAPFRNTSVLSGIQMDPPSPKKMKKRVLSRKSIPVKDGRGPGVNGSVRECTHCHVKTTPQWREGPLGRNTLCNACGVRYRTGRLFPEYRPAASPTFVPSVHSNLHREVLRKRRKTLIEDEEIQHG</sequence>
<dbReference type="PROSITE" id="PS50114">
    <property type="entry name" value="GATA_ZN_FINGER_2"/>
    <property type="match status" value="1"/>
</dbReference>
<comment type="caution">
    <text evidence="14">The sequence shown here is derived from an EMBL/GenBank/DDBJ whole genome shotgun (WGS) entry which is preliminary data.</text>
</comment>
<comment type="similarity">
    <text evidence="2">Belongs to the type IV zinc-finger family. Class A subfamily.</text>
</comment>
<keyword evidence="8" id="KW-0010">Activator</keyword>
<evidence type="ECO:0000256" key="2">
    <source>
        <dbReference type="ARBA" id="ARBA00005694"/>
    </source>
</evidence>
<keyword evidence="4 12" id="KW-0863">Zinc-finger</keyword>
<dbReference type="FunFam" id="3.30.50.10:FF:000025">
    <property type="entry name" value="GATA transcription factor"/>
    <property type="match status" value="1"/>
</dbReference>
<evidence type="ECO:0000256" key="12">
    <source>
        <dbReference type="PROSITE-ProRule" id="PRU00094"/>
    </source>
</evidence>
<dbReference type="GO" id="GO:0030154">
    <property type="term" value="P:cell differentiation"/>
    <property type="evidence" value="ECO:0007669"/>
    <property type="project" value="TreeGrafter"/>
</dbReference>
<evidence type="ECO:0000256" key="8">
    <source>
        <dbReference type="ARBA" id="ARBA00023159"/>
    </source>
</evidence>
<keyword evidence="9" id="KW-0804">Transcription</keyword>
<evidence type="ECO:0000256" key="1">
    <source>
        <dbReference type="ARBA" id="ARBA00004123"/>
    </source>
</evidence>
<dbReference type="CDD" id="cd00202">
    <property type="entry name" value="ZnF_GATA"/>
    <property type="match status" value="1"/>
</dbReference>
<dbReference type="EMBL" id="CAMAPE010000008">
    <property type="protein sequence ID" value="CAH9072915.1"/>
    <property type="molecule type" value="Genomic_DNA"/>
</dbReference>
<proteinExistence type="inferred from homology"/>
<dbReference type="PANTHER" id="PTHR45658">
    <property type="entry name" value="GATA TRANSCRIPTION FACTOR"/>
    <property type="match status" value="1"/>
</dbReference>